<dbReference type="InterPro" id="IPR002781">
    <property type="entry name" value="TM_pro_TauE-like"/>
</dbReference>
<keyword evidence="4 8" id="KW-1003">Cell membrane</keyword>
<dbReference type="KEGG" id="ccj:UL81_05445"/>
<evidence type="ECO:0000313" key="10">
    <source>
        <dbReference type="Proteomes" id="UP000033566"/>
    </source>
</evidence>
<dbReference type="OrthoDB" id="3872971at2"/>
<feature type="transmembrane region" description="Helical" evidence="8">
    <location>
        <begin position="194"/>
        <end position="214"/>
    </location>
</feature>
<evidence type="ECO:0000256" key="4">
    <source>
        <dbReference type="ARBA" id="ARBA00022475"/>
    </source>
</evidence>
<dbReference type="GO" id="GO:0005886">
    <property type="term" value="C:plasma membrane"/>
    <property type="evidence" value="ECO:0007669"/>
    <property type="project" value="UniProtKB-SubCell"/>
</dbReference>
<accession>A0A0F6QY51</accession>
<dbReference type="PATRIC" id="fig|161896.4.peg.1069"/>
<evidence type="ECO:0000256" key="7">
    <source>
        <dbReference type="ARBA" id="ARBA00023136"/>
    </source>
</evidence>
<dbReference type="EMBL" id="CP011311">
    <property type="protein sequence ID" value="AKE39058.1"/>
    <property type="molecule type" value="Genomic_DNA"/>
</dbReference>
<reference evidence="9 10" key="1">
    <citation type="journal article" date="2015" name="Genome Announc.">
        <title>Complete Genome Sequence of Corynebacterium camporealensis DSM 44610, Isolated from the Milk of a Manchega Sheep with Subclinical Mastitis.</title>
        <authorList>
            <person name="Ruckert C."/>
            <person name="Albersmeier A."/>
            <person name="Winkler A."/>
            <person name="Tauch A."/>
        </authorList>
    </citation>
    <scope>NUCLEOTIDE SEQUENCE [LARGE SCALE GENOMIC DNA]</scope>
    <source>
        <strain evidence="9 10">DSM 44610</strain>
    </source>
</reference>
<evidence type="ECO:0000256" key="6">
    <source>
        <dbReference type="ARBA" id="ARBA00022989"/>
    </source>
</evidence>
<keyword evidence="6 8" id="KW-1133">Transmembrane helix</keyword>
<organism evidence="9 10">
    <name type="scientific">Corynebacterium camporealensis</name>
    <dbReference type="NCBI Taxonomy" id="161896"/>
    <lineage>
        <taxon>Bacteria</taxon>
        <taxon>Bacillati</taxon>
        <taxon>Actinomycetota</taxon>
        <taxon>Actinomycetes</taxon>
        <taxon>Mycobacteriales</taxon>
        <taxon>Corynebacteriaceae</taxon>
        <taxon>Corynebacterium</taxon>
    </lineage>
</organism>
<dbReference type="STRING" id="161896.UL81_05445"/>
<keyword evidence="3" id="KW-0813">Transport</keyword>
<evidence type="ECO:0000256" key="5">
    <source>
        <dbReference type="ARBA" id="ARBA00022692"/>
    </source>
</evidence>
<proteinExistence type="inferred from homology"/>
<evidence type="ECO:0000256" key="2">
    <source>
        <dbReference type="ARBA" id="ARBA00009142"/>
    </source>
</evidence>
<feature type="transmembrane region" description="Helical" evidence="8">
    <location>
        <begin position="169"/>
        <end position="188"/>
    </location>
</feature>
<comment type="subcellular location">
    <subcellularLocation>
        <location evidence="1 8">Cell membrane</location>
        <topology evidence="1 8">Multi-pass membrane protein</topology>
    </subcellularLocation>
</comment>
<evidence type="ECO:0000256" key="1">
    <source>
        <dbReference type="ARBA" id="ARBA00004651"/>
    </source>
</evidence>
<name>A0A0F6QY51_9CORY</name>
<keyword evidence="10" id="KW-1185">Reference proteome</keyword>
<sequence length="245" mass="25047">MMTAVAIMLTVAFGSSLQRISGMGLGLVGGPILTLLLGPVQGIMVINVLACLNAALTTYTVREWVDWKKFALISSVMVIGSIPAAVLVSRVESSTLLIIVGASLLIALSIVVFGNRFVPRTEGKTPAVVAGVIGGFTNTLAGIAGPVITVYAQAARWPQQMYAATLQPIFMVGGAVSFIVKGLAGAGGGFSTDWLIWPAGIAGMVIGVTLGNLLAGKVSRTLAHRLSLIVAFGGAASALIRGIVS</sequence>
<evidence type="ECO:0000256" key="8">
    <source>
        <dbReference type="RuleBase" id="RU363041"/>
    </source>
</evidence>
<dbReference type="Pfam" id="PF01925">
    <property type="entry name" value="TauE"/>
    <property type="match status" value="1"/>
</dbReference>
<dbReference type="HOGENOM" id="CLU_054750_6_0_11"/>
<dbReference type="InterPro" id="IPR052017">
    <property type="entry name" value="TSUP"/>
</dbReference>
<evidence type="ECO:0000313" key="9">
    <source>
        <dbReference type="EMBL" id="AKE39058.1"/>
    </source>
</evidence>
<dbReference type="PANTHER" id="PTHR30269">
    <property type="entry name" value="TRANSMEMBRANE PROTEIN YFCA"/>
    <property type="match status" value="1"/>
</dbReference>
<protein>
    <recommendedName>
        <fullName evidence="8">Probable membrane transporter protein</fullName>
    </recommendedName>
</protein>
<comment type="similarity">
    <text evidence="2 8">Belongs to the 4-toluene sulfonate uptake permease (TSUP) (TC 2.A.102) family.</text>
</comment>
<feature type="transmembrane region" description="Helical" evidence="8">
    <location>
        <begin position="226"/>
        <end position="244"/>
    </location>
</feature>
<keyword evidence="7 8" id="KW-0472">Membrane</keyword>
<feature type="transmembrane region" description="Helical" evidence="8">
    <location>
        <begin position="95"/>
        <end position="114"/>
    </location>
</feature>
<keyword evidence="5 8" id="KW-0812">Transmembrane</keyword>
<dbReference type="PANTHER" id="PTHR30269:SF37">
    <property type="entry name" value="MEMBRANE TRANSPORTER PROTEIN"/>
    <property type="match status" value="1"/>
</dbReference>
<dbReference type="AlphaFoldDB" id="A0A0F6QY51"/>
<evidence type="ECO:0000256" key="3">
    <source>
        <dbReference type="ARBA" id="ARBA00022448"/>
    </source>
</evidence>
<dbReference type="Proteomes" id="UP000033566">
    <property type="component" value="Chromosome"/>
</dbReference>
<gene>
    <name evidence="9" type="ORF">UL81_05445</name>
</gene>
<feature type="transmembrane region" description="Helical" evidence="8">
    <location>
        <begin position="70"/>
        <end position="89"/>
    </location>
</feature>
<dbReference type="RefSeq" id="WP_035105560.1">
    <property type="nucleotide sequence ID" value="NZ_CP011311.1"/>
</dbReference>